<keyword evidence="11" id="KW-1185">Reference proteome</keyword>
<comment type="similarity">
    <text evidence="1 7">Belongs to the GcvT family.</text>
</comment>
<name>A0ABR3PLE3_9PEZI</name>
<dbReference type="InterPro" id="IPR029043">
    <property type="entry name" value="GcvT/YgfZ_C"/>
</dbReference>
<dbReference type="PANTHER" id="PTHR43757">
    <property type="entry name" value="AMINOMETHYLTRANSFERASE"/>
    <property type="match status" value="1"/>
</dbReference>
<gene>
    <name evidence="10" type="ORF">AAFC00_005485</name>
</gene>
<dbReference type="Pfam" id="PF08669">
    <property type="entry name" value="GCV_T_C"/>
    <property type="match status" value="1"/>
</dbReference>
<comment type="subunit">
    <text evidence="7">The glycine cleavage system is composed of four proteins: P, T, L and H.</text>
</comment>
<dbReference type="NCBIfam" id="NF001567">
    <property type="entry name" value="PRK00389.1"/>
    <property type="match status" value="1"/>
</dbReference>
<dbReference type="Pfam" id="PF01571">
    <property type="entry name" value="GCV_T"/>
    <property type="match status" value="1"/>
</dbReference>
<dbReference type="PANTHER" id="PTHR43757:SF2">
    <property type="entry name" value="AMINOMETHYLTRANSFERASE, MITOCHONDRIAL"/>
    <property type="match status" value="1"/>
</dbReference>
<dbReference type="Gene3D" id="3.30.70.1400">
    <property type="entry name" value="Aminomethyltransferase beta-barrel domains"/>
    <property type="match status" value="1"/>
</dbReference>
<comment type="catalytic activity">
    <reaction evidence="6 7">
        <text>N(6)-[(R)-S(8)-aminomethyldihydrolipoyl]-L-lysyl-[protein] + (6S)-5,6,7,8-tetrahydrofolate = N(6)-[(R)-dihydrolipoyl]-L-lysyl-[protein] + (6R)-5,10-methylene-5,6,7,8-tetrahydrofolate + NH4(+)</text>
        <dbReference type="Rhea" id="RHEA:16945"/>
        <dbReference type="Rhea" id="RHEA-COMP:10475"/>
        <dbReference type="Rhea" id="RHEA-COMP:10492"/>
        <dbReference type="ChEBI" id="CHEBI:15636"/>
        <dbReference type="ChEBI" id="CHEBI:28938"/>
        <dbReference type="ChEBI" id="CHEBI:57453"/>
        <dbReference type="ChEBI" id="CHEBI:83100"/>
        <dbReference type="ChEBI" id="CHEBI:83143"/>
        <dbReference type="EC" id="2.1.2.10"/>
    </reaction>
</comment>
<evidence type="ECO:0000256" key="1">
    <source>
        <dbReference type="ARBA" id="ARBA00008609"/>
    </source>
</evidence>
<dbReference type="NCBIfam" id="TIGR00528">
    <property type="entry name" value="gcvT"/>
    <property type="match status" value="1"/>
</dbReference>
<proteinExistence type="inferred from homology"/>
<evidence type="ECO:0000256" key="6">
    <source>
        <dbReference type="ARBA" id="ARBA00047665"/>
    </source>
</evidence>
<evidence type="ECO:0000259" key="8">
    <source>
        <dbReference type="Pfam" id="PF01571"/>
    </source>
</evidence>
<feature type="domain" description="GCVT N-terminal" evidence="8">
    <location>
        <begin position="81"/>
        <end position="352"/>
    </location>
</feature>
<evidence type="ECO:0000256" key="2">
    <source>
        <dbReference type="ARBA" id="ARBA00012616"/>
    </source>
</evidence>
<dbReference type="PIRSF" id="PIRSF006487">
    <property type="entry name" value="GcvT"/>
    <property type="match status" value="1"/>
</dbReference>
<comment type="subcellular location">
    <subcellularLocation>
        <location evidence="7">Mitochondrion</location>
    </subcellularLocation>
</comment>
<dbReference type="Gene3D" id="2.40.30.110">
    <property type="entry name" value="Aminomethyltransferase beta-barrel domains"/>
    <property type="match status" value="1"/>
</dbReference>
<dbReference type="InterPro" id="IPR027266">
    <property type="entry name" value="TrmE/GcvT-like"/>
</dbReference>
<keyword evidence="7" id="KW-0809">Transit peptide</keyword>
<dbReference type="Gene3D" id="3.30.1360.120">
    <property type="entry name" value="Probable tRNA modification gtpase trme, domain 1"/>
    <property type="match status" value="1"/>
</dbReference>
<evidence type="ECO:0000256" key="4">
    <source>
        <dbReference type="ARBA" id="ARBA00022679"/>
    </source>
</evidence>
<comment type="caution">
    <text evidence="10">The sequence shown here is derived from an EMBL/GenBank/DDBJ whole genome shotgun (WGS) entry which is preliminary data.</text>
</comment>
<evidence type="ECO:0000256" key="7">
    <source>
        <dbReference type="RuleBase" id="RU003981"/>
    </source>
</evidence>
<evidence type="ECO:0000259" key="9">
    <source>
        <dbReference type="Pfam" id="PF08669"/>
    </source>
</evidence>
<protein>
    <recommendedName>
        <fullName evidence="2 7">Aminomethyltransferase</fullName>
        <ecNumber evidence="2 7">2.1.2.10</ecNumber>
    </recommendedName>
    <alternativeName>
        <fullName evidence="5 7">Glycine cleavage system T protein</fullName>
    </alternativeName>
</protein>
<dbReference type="EMBL" id="JBFMKM010000004">
    <property type="protein sequence ID" value="KAL1306829.1"/>
    <property type="molecule type" value="Genomic_DNA"/>
</dbReference>
<evidence type="ECO:0000256" key="3">
    <source>
        <dbReference type="ARBA" id="ARBA00022576"/>
    </source>
</evidence>
<dbReference type="SUPFAM" id="SSF101790">
    <property type="entry name" value="Aminomethyltransferase beta-barrel domain"/>
    <property type="match status" value="1"/>
</dbReference>
<keyword evidence="3 7" id="KW-0032">Aminotransferase</keyword>
<dbReference type="InterPro" id="IPR006222">
    <property type="entry name" value="GCVT_N"/>
</dbReference>
<dbReference type="RefSeq" id="XP_069203101.1">
    <property type="nucleotide sequence ID" value="XM_069345272.1"/>
</dbReference>
<comment type="function">
    <text evidence="7">The glycine cleavage system catalyzes the degradation of glycine.</text>
</comment>
<dbReference type="EC" id="2.1.2.10" evidence="2 7"/>
<dbReference type="InterPro" id="IPR013977">
    <property type="entry name" value="GcvT_C"/>
</dbReference>
<evidence type="ECO:0000313" key="11">
    <source>
        <dbReference type="Proteomes" id="UP001562354"/>
    </source>
</evidence>
<reference evidence="10 11" key="1">
    <citation type="submission" date="2024-07" db="EMBL/GenBank/DDBJ databases">
        <title>Draft sequence of the Neodothiora populina.</title>
        <authorList>
            <person name="Drown D.D."/>
            <person name="Schuette U.S."/>
            <person name="Buechlein A.B."/>
            <person name="Rusch D.R."/>
            <person name="Winton L.W."/>
            <person name="Adams G.A."/>
        </authorList>
    </citation>
    <scope>NUCLEOTIDE SEQUENCE [LARGE SCALE GENOMIC DNA]</scope>
    <source>
        <strain evidence="10 11">CPC 39397</strain>
    </source>
</reference>
<dbReference type="GeneID" id="95979184"/>
<dbReference type="SUPFAM" id="SSF103025">
    <property type="entry name" value="Folate-binding domain"/>
    <property type="match status" value="1"/>
</dbReference>
<feature type="domain" description="Aminomethyltransferase C-terminal" evidence="9">
    <location>
        <begin position="383"/>
        <end position="461"/>
    </location>
</feature>
<evidence type="ECO:0000256" key="5">
    <source>
        <dbReference type="ARBA" id="ARBA00031395"/>
    </source>
</evidence>
<dbReference type="InterPro" id="IPR006223">
    <property type="entry name" value="GcvT"/>
</dbReference>
<dbReference type="InterPro" id="IPR028896">
    <property type="entry name" value="GcvT/YgfZ/DmdA"/>
</dbReference>
<accession>A0ABR3PLE3</accession>
<keyword evidence="4 7" id="KW-0808">Transferase</keyword>
<sequence>MSAARCIRAATPVLRSATIRSGVPARQSLAQCSQAYSTCRPRLVARTSLFALQKYSHAKQGARSYATEELATEGTLGKTGLYELHLAHGAKMVPFGGFHMPVQYSDLGVGESHKWTREKASIFDVSHMVQYHLAGPGSNAFLEKITPSDVKGLPAHQSTLSALLLPETGGICDDTIITRLEAEKFYIVTNAGCREKDAAYFAGELSAWNSAHPEQQVTLTELQDRGLIALQGPLAASILESVVVDPQSANLKEVYFGSSKYVQISLPSGPSAPVLVSRGGYTGEDGFEISIAPSDTVAVTEHLLSTAGPDSLRLAGLGARDSLRLEAGMCLYGHDLDDSTTPVEAALSWIIGKPRRETGGFNGAETILAQLKPKSRGGRGVERRRIGLLIQGAPAREGAEIVSSDNPETVIGRVTSGCPSPSLGENVAMGYIKDGMHKSGTEVGVKVRGKVRKAVVAKMPFLPSKYWKGGISPA</sequence>
<dbReference type="Proteomes" id="UP001562354">
    <property type="component" value="Unassembled WGS sequence"/>
</dbReference>
<organism evidence="10 11">
    <name type="scientific">Neodothiora populina</name>
    <dbReference type="NCBI Taxonomy" id="2781224"/>
    <lineage>
        <taxon>Eukaryota</taxon>
        <taxon>Fungi</taxon>
        <taxon>Dikarya</taxon>
        <taxon>Ascomycota</taxon>
        <taxon>Pezizomycotina</taxon>
        <taxon>Dothideomycetes</taxon>
        <taxon>Dothideomycetidae</taxon>
        <taxon>Dothideales</taxon>
        <taxon>Dothioraceae</taxon>
        <taxon>Neodothiora</taxon>
    </lineage>
</organism>
<dbReference type="Gene3D" id="4.10.1250.10">
    <property type="entry name" value="Aminomethyltransferase fragment"/>
    <property type="match status" value="1"/>
</dbReference>
<evidence type="ECO:0000313" key="10">
    <source>
        <dbReference type="EMBL" id="KAL1306829.1"/>
    </source>
</evidence>
<keyword evidence="7" id="KW-0496">Mitochondrion</keyword>